<gene>
    <name evidence="3" type="ORF">EDS130_LOCUS43226</name>
</gene>
<sequence length="813" mass="93847">MTFDDNTIDIHLTKLVDWLVDRRHCSKDWNERSVAIRAKIQQAILDMPEHDEIKRLLGSSYLDYFCCLKIVEILKETEKESKNMFGMYSSQRMKDWRTIVSNYEKNSVYLVESAQILQRNVAFEIPALRKHINKCQQIRDECHTRHAELEKNIHEIEKQYTQLCHDMSIKGENVQKELIQRIEYLPNICTELVNGETSLIGLLKPTVEFYIEFMKHFHSTTKSDNEEYLPILKYLIQYGNTTVYQWKTGGHAPVSIERPALNYKFAEAAEMNETEPNIILGLDDDDNLATTIEGIEVKQTAEQSDVIDFDIEPEIDWSAIDTVPELLDPALTSNGTHPNSIPDALREAATNGATHPTDDGIARGNDALTLLENRQTYTLFIHELHRIQSFLKQRLNEYHVNETILMTFIMQNAPSSVQKINENDLKTFLKNIDSIFTSVAQRQIDRLFSMRDSYKFVDRLVNSFQQKKVAVERNRLQQKELEEKAANSLKEEQEIKEKLNLLISYTKQLKEQVAKEISVKKCQNRRGHAPVSIERPALNYKFAEAAEIDETEPNIILGLDDDDNLATTIEGIEVKQTAEQSDVIDFDIEPDIDWSAIDTVPELLDPALTSNGTHPNSIPDALREAATNGATHPTDDGIARGNDALTLLENRQTYTLFIHELHRIQSFLKQRLNEYHVNETILMTFIMQNAPSSIQKINENDLKTFLKNIDSIFTSVAQRQIDRLFSMRDSYKFVDRLVNSFQQKKVAVERNRLQQKELEEKAANSLKEEQEIKEKLNLLISYTKQLKEQVAKEISVKKCQNRRINIMGEINTL</sequence>
<protein>
    <recommendedName>
        <fullName evidence="5">CDK5 regulatory subunit-associated protein 3</fullName>
    </recommendedName>
</protein>
<evidence type="ECO:0000313" key="3">
    <source>
        <dbReference type="EMBL" id="CAF1510651.1"/>
    </source>
</evidence>
<dbReference type="EMBL" id="CAJNOJ010000691">
    <property type="protein sequence ID" value="CAF1510651.1"/>
    <property type="molecule type" value="Genomic_DNA"/>
</dbReference>
<organism evidence="3 4">
    <name type="scientific">Adineta ricciae</name>
    <name type="common">Rotifer</name>
    <dbReference type="NCBI Taxonomy" id="249248"/>
    <lineage>
        <taxon>Eukaryota</taxon>
        <taxon>Metazoa</taxon>
        <taxon>Spiralia</taxon>
        <taxon>Gnathifera</taxon>
        <taxon>Rotifera</taxon>
        <taxon>Eurotatoria</taxon>
        <taxon>Bdelloidea</taxon>
        <taxon>Adinetida</taxon>
        <taxon>Adinetidae</taxon>
        <taxon>Adineta</taxon>
    </lineage>
</organism>
<keyword evidence="2" id="KW-0175">Coiled coil</keyword>
<feature type="coiled-coil region" evidence="2">
    <location>
        <begin position="139"/>
        <end position="166"/>
    </location>
</feature>
<comment type="similarity">
    <text evidence="1">Belongs to the CDK5RAP3 family.</text>
</comment>
<dbReference type="GO" id="GO:0007346">
    <property type="term" value="P:regulation of mitotic cell cycle"/>
    <property type="evidence" value="ECO:0007669"/>
    <property type="project" value="TreeGrafter"/>
</dbReference>
<evidence type="ECO:0000313" key="4">
    <source>
        <dbReference type="Proteomes" id="UP000663852"/>
    </source>
</evidence>
<comment type="caution">
    <text evidence="3">The sequence shown here is derived from an EMBL/GenBank/DDBJ whole genome shotgun (WGS) entry which is preliminary data.</text>
</comment>
<dbReference type="PANTHER" id="PTHR14894:SF0">
    <property type="entry name" value="CDK5 REGULATORY SUBUNIT-ASSOCIATED PROTEIN 3"/>
    <property type="match status" value="1"/>
</dbReference>
<proteinExistence type="inferred from homology"/>
<dbReference type="GO" id="GO:0012505">
    <property type="term" value="C:endomembrane system"/>
    <property type="evidence" value="ECO:0007669"/>
    <property type="project" value="TreeGrafter"/>
</dbReference>
<dbReference type="AlphaFoldDB" id="A0A815U3U5"/>
<evidence type="ECO:0000256" key="2">
    <source>
        <dbReference type="SAM" id="Coils"/>
    </source>
</evidence>
<dbReference type="Proteomes" id="UP000663852">
    <property type="component" value="Unassembled WGS sequence"/>
</dbReference>
<name>A0A815U3U5_ADIRI</name>
<dbReference type="Pfam" id="PF05600">
    <property type="entry name" value="CDK5RAP3"/>
    <property type="match status" value="1"/>
</dbReference>
<dbReference type="PANTHER" id="PTHR14894">
    <property type="entry name" value="CDK5 REGULATORY SUBUNIT-ASSOCIATED PROTEIN 3"/>
    <property type="match status" value="1"/>
</dbReference>
<dbReference type="OrthoDB" id="340432at2759"/>
<accession>A0A815U3U5</accession>
<evidence type="ECO:0008006" key="5">
    <source>
        <dbReference type="Google" id="ProtNLM"/>
    </source>
</evidence>
<reference evidence="3" key="1">
    <citation type="submission" date="2021-02" db="EMBL/GenBank/DDBJ databases">
        <authorList>
            <person name="Nowell W R."/>
        </authorList>
    </citation>
    <scope>NUCLEOTIDE SEQUENCE</scope>
</reference>
<evidence type="ECO:0000256" key="1">
    <source>
        <dbReference type="ARBA" id="ARBA00007478"/>
    </source>
</evidence>
<feature type="coiled-coil region" evidence="2">
    <location>
        <begin position="471"/>
        <end position="498"/>
    </location>
</feature>
<dbReference type="InterPro" id="IPR008491">
    <property type="entry name" value="CDK5RAP3"/>
</dbReference>
<feature type="coiled-coil region" evidence="2">
    <location>
        <begin position="748"/>
        <end position="775"/>
    </location>
</feature>